<evidence type="ECO:0000256" key="3">
    <source>
        <dbReference type="ARBA" id="ARBA00022729"/>
    </source>
</evidence>
<evidence type="ECO:0000313" key="10">
    <source>
        <dbReference type="Proteomes" id="UP000077143"/>
    </source>
</evidence>
<keyword evidence="6" id="KW-0812">Transmembrane</keyword>
<name>A0A172UH66_9MYCO</name>
<feature type="region of interest" description="Disordered" evidence="5">
    <location>
        <begin position="187"/>
        <end position="212"/>
    </location>
</feature>
<evidence type="ECO:0000256" key="6">
    <source>
        <dbReference type="SAM" id="Phobius"/>
    </source>
</evidence>
<feature type="compositionally biased region" description="Polar residues" evidence="5">
    <location>
        <begin position="123"/>
        <end position="132"/>
    </location>
</feature>
<feature type="transmembrane region" description="Helical" evidence="6">
    <location>
        <begin position="166"/>
        <end position="184"/>
    </location>
</feature>
<dbReference type="GO" id="GO:0046688">
    <property type="term" value="P:response to copper ion"/>
    <property type="evidence" value="ECO:0007669"/>
    <property type="project" value="InterPro"/>
</dbReference>
<dbReference type="PANTHER" id="PTHR34820">
    <property type="entry name" value="INNER MEMBRANE PROTEIN YEBZ"/>
    <property type="match status" value="1"/>
</dbReference>
<feature type="region of interest" description="Disordered" evidence="5">
    <location>
        <begin position="123"/>
        <end position="160"/>
    </location>
</feature>
<keyword evidence="4" id="KW-0186">Copper</keyword>
<evidence type="ECO:0000256" key="5">
    <source>
        <dbReference type="SAM" id="MobiDB-lite"/>
    </source>
</evidence>
<dbReference type="PANTHER" id="PTHR34820:SF4">
    <property type="entry name" value="INNER MEMBRANE PROTEIN YEBZ"/>
    <property type="match status" value="1"/>
</dbReference>
<keyword evidence="6" id="KW-0472">Membrane</keyword>
<dbReference type="InterPro" id="IPR014756">
    <property type="entry name" value="Ig_E-set"/>
</dbReference>
<keyword evidence="10" id="KW-1185">Reference proteome</keyword>
<dbReference type="KEGG" id="madi:A7U43_03130"/>
<sequence length="212" mass="21314">MHSIMRLLLICEATWAFLALGSGTAAAHTAMTASDPAEGSTPIAAPVSITLTFNEEINPTFASAVLNDAGGRNWLTNSPQVQGSQLRVDLGPDLLPNGEYTVGYRVLSADGHPVSGSFAFTLNAPGSQQSTPAAAPGSDIPTAATAQPAPAPADEDTSTSTSTSTAILVAAAVGIAAGGVIAAWQARKRRRAAGSDARAASTQPPPTAEPPA</sequence>
<feature type="chain" id="PRO_5008002063" description="CopC domain-containing protein" evidence="7">
    <location>
        <begin position="28"/>
        <end position="212"/>
    </location>
</feature>
<feature type="compositionally biased region" description="Pro residues" evidence="5">
    <location>
        <begin position="203"/>
        <end position="212"/>
    </location>
</feature>
<proteinExistence type="predicted"/>
<dbReference type="STRING" id="1682113.A7U43_03130"/>
<dbReference type="InterPro" id="IPR007348">
    <property type="entry name" value="CopC_dom"/>
</dbReference>
<dbReference type="GO" id="GO:0005886">
    <property type="term" value="C:plasma membrane"/>
    <property type="evidence" value="ECO:0007669"/>
    <property type="project" value="TreeGrafter"/>
</dbReference>
<comment type="subcellular location">
    <subcellularLocation>
        <location evidence="1">Cell envelope</location>
    </subcellularLocation>
</comment>
<feature type="signal peptide" evidence="7">
    <location>
        <begin position="1"/>
        <end position="27"/>
    </location>
</feature>
<protein>
    <recommendedName>
        <fullName evidence="8">CopC domain-containing protein</fullName>
    </recommendedName>
</protein>
<dbReference type="GO" id="GO:0005507">
    <property type="term" value="F:copper ion binding"/>
    <property type="evidence" value="ECO:0007669"/>
    <property type="project" value="InterPro"/>
</dbReference>
<keyword evidence="3 7" id="KW-0732">Signal</keyword>
<dbReference type="RefSeq" id="WP_067991008.1">
    <property type="nucleotide sequence ID" value="NZ_CP015596.1"/>
</dbReference>
<dbReference type="Pfam" id="PF04234">
    <property type="entry name" value="CopC"/>
    <property type="match status" value="1"/>
</dbReference>
<dbReference type="Proteomes" id="UP000077143">
    <property type="component" value="Chromosome"/>
</dbReference>
<dbReference type="Gene3D" id="2.60.40.1220">
    <property type="match status" value="1"/>
</dbReference>
<dbReference type="GO" id="GO:0030313">
    <property type="term" value="C:cell envelope"/>
    <property type="evidence" value="ECO:0007669"/>
    <property type="project" value="UniProtKB-SubCell"/>
</dbReference>
<keyword evidence="2" id="KW-0479">Metal-binding</keyword>
<evidence type="ECO:0000256" key="2">
    <source>
        <dbReference type="ARBA" id="ARBA00022723"/>
    </source>
</evidence>
<accession>A0A172UH66</accession>
<reference evidence="9 10" key="1">
    <citation type="submission" date="2016-05" db="EMBL/GenBank/DDBJ databases">
        <title>Complete genome sequence of a phthalic acid esters degrading Mycobacterium sp. YC-RL4.</title>
        <authorList>
            <person name="Ren L."/>
            <person name="Fan S."/>
            <person name="Ruth N."/>
            <person name="Jia Y."/>
            <person name="Wang J."/>
            <person name="Qiao C."/>
        </authorList>
    </citation>
    <scope>NUCLEOTIDE SEQUENCE [LARGE SCALE GENOMIC DNA]</scope>
    <source>
        <strain evidence="9 10">YC-RL4</strain>
    </source>
</reference>
<evidence type="ECO:0000256" key="7">
    <source>
        <dbReference type="SAM" id="SignalP"/>
    </source>
</evidence>
<feature type="domain" description="CopC" evidence="8">
    <location>
        <begin position="28"/>
        <end position="122"/>
    </location>
</feature>
<dbReference type="InterPro" id="IPR032694">
    <property type="entry name" value="CopC/D"/>
</dbReference>
<dbReference type="SUPFAM" id="SSF81296">
    <property type="entry name" value="E set domains"/>
    <property type="match status" value="1"/>
</dbReference>
<dbReference type="InterPro" id="IPR014755">
    <property type="entry name" value="Cu-Rt/internalin_Ig-like"/>
</dbReference>
<evidence type="ECO:0000259" key="8">
    <source>
        <dbReference type="Pfam" id="PF04234"/>
    </source>
</evidence>
<evidence type="ECO:0000256" key="1">
    <source>
        <dbReference type="ARBA" id="ARBA00004196"/>
    </source>
</evidence>
<dbReference type="EMBL" id="CP015596">
    <property type="protein sequence ID" value="ANE78466.1"/>
    <property type="molecule type" value="Genomic_DNA"/>
</dbReference>
<dbReference type="GO" id="GO:0006825">
    <property type="term" value="P:copper ion transport"/>
    <property type="evidence" value="ECO:0007669"/>
    <property type="project" value="InterPro"/>
</dbReference>
<keyword evidence="6" id="KW-1133">Transmembrane helix</keyword>
<dbReference type="AlphaFoldDB" id="A0A172UH66"/>
<dbReference type="GO" id="GO:0042597">
    <property type="term" value="C:periplasmic space"/>
    <property type="evidence" value="ECO:0007669"/>
    <property type="project" value="InterPro"/>
</dbReference>
<organism evidence="9 10">
    <name type="scientific">Mycobacterium adipatum</name>
    <dbReference type="NCBI Taxonomy" id="1682113"/>
    <lineage>
        <taxon>Bacteria</taxon>
        <taxon>Bacillati</taxon>
        <taxon>Actinomycetota</taxon>
        <taxon>Actinomycetes</taxon>
        <taxon>Mycobacteriales</taxon>
        <taxon>Mycobacteriaceae</taxon>
        <taxon>Mycobacterium</taxon>
    </lineage>
</organism>
<evidence type="ECO:0000256" key="4">
    <source>
        <dbReference type="ARBA" id="ARBA00023008"/>
    </source>
</evidence>
<evidence type="ECO:0000313" key="9">
    <source>
        <dbReference type="EMBL" id="ANE78466.1"/>
    </source>
</evidence>
<gene>
    <name evidence="9" type="ORF">A7U43_03130</name>
</gene>